<evidence type="ECO:0000259" key="1">
    <source>
        <dbReference type="Pfam" id="PF14292"/>
    </source>
</evidence>
<accession>A0AAV5AUU2</accession>
<keyword evidence="5" id="KW-1185">Reference proteome</keyword>
<dbReference type="AlphaFoldDB" id="A0AAV5AUU2"/>
<reference evidence="2 5" key="1">
    <citation type="submission" date="2021-11" db="EMBL/GenBank/DDBJ databases">
        <title>Draft genome sequence of Capnocytophaga sp. strain KC07075 isolated from cat oral cavity.</title>
        <authorList>
            <person name="Suzuki M."/>
            <person name="Imaoka K."/>
            <person name="Kimura M."/>
            <person name="Morikawa S."/>
            <person name="Maeda K."/>
        </authorList>
    </citation>
    <scope>NUCLEOTIDE SEQUENCE</scope>
    <source>
        <strain evidence="2">KC07075</strain>
        <strain evidence="3 5">KC07079</strain>
    </source>
</reference>
<sequence>MKRIIYIMSLLFTLCLVGCDKDQEKVVLNSNANVTTTVTPNNIVLEKNNDTQTALTVAWETHNVNVQISSEYKAIFSYKDKETQVSVTTSPKTFSAAELNKIAIDLGMKVGETSEMKVEIEQKVGALSLPTQKQVVKVTPYADLIDPTQWGVVGGFTQWGGQPDVPFWKVIGESSKYVAYITIKEAGEIKFRKDNKWEENFGDDGNDKTLEKGGANIKVAVGRYKILWDIDANTYTIEAYTWSIIGDGAKGWNAGDDIPLEYDGTTNTWKATNVTLKDGGIKFRFNNDWGINWGDKNMDGVLDQENDNNIKVTAGTYTITVDFSATPHTYTIK</sequence>
<evidence type="ECO:0000313" key="2">
    <source>
        <dbReference type="EMBL" id="GJM49445.1"/>
    </source>
</evidence>
<dbReference type="Proteomes" id="UP001208692">
    <property type="component" value="Unassembled WGS sequence"/>
</dbReference>
<dbReference type="Proteomes" id="UP001207736">
    <property type="component" value="Unassembled WGS sequence"/>
</dbReference>
<dbReference type="EMBL" id="BQKB01000043">
    <property type="protein sequence ID" value="GJM53649.1"/>
    <property type="molecule type" value="Genomic_DNA"/>
</dbReference>
<dbReference type="CDD" id="cd12956">
    <property type="entry name" value="CBM_SusE-F_like"/>
    <property type="match status" value="2"/>
</dbReference>
<gene>
    <name evidence="2" type="ORF">RCZ15_04200</name>
    <name evidence="3" type="ORF">RCZ16_19650</name>
</gene>
<dbReference type="Gene3D" id="2.60.40.3620">
    <property type="match status" value="2"/>
</dbReference>
<name>A0AAV5AUU2_9FLAO</name>
<dbReference type="Pfam" id="PF14292">
    <property type="entry name" value="SusE"/>
    <property type="match status" value="1"/>
</dbReference>
<evidence type="ECO:0000313" key="5">
    <source>
        <dbReference type="Proteomes" id="UP001208692"/>
    </source>
</evidence>
<evidence type="ECO:0000313" key="4">
    <source>
        <dbReference type="Proteomes" id="UP001207736"/>
    </source>
</evidence>
<feature type="domain" description="SusE outer membrane protein" evidence="1">
    <location>
        <begin position="21"/>
        <end position="120"/>
    </location>
</feature>
<dbReference type="RefSeq" id="WP_264847318.1">
    <property type="nucleotide sequence ID" value="NZ_BPMA01000052.1"/>
</dbReference>
<dbReference type="InterPro" id="IPR025970">
    <property type="entry name" value="SusE"/>
</dbReference>
<protein>
    <recommendedName>
        <fullName evidence="1">SusE outer membrane protein domain-containing protein</fullName>
    </recommendedName>
</protein>
<evidence type="ECO:0000313" key="3">
    <source>
        <dbReference type="EMBL" id="GJM53649.1"/>
    </source>
</evidence>
<organism evidence="2 4">
    <name type="scientific">Capnocytophaga catalasegens</name>
    <dbReference type="NCBI Taxonomy" id="1004260"/>
    <lineage>
        <taxon>Bacteria</taxon>
        <taxon>Pseudomonadati</taxon>
        <taxon>Bacteroidota</taxon>
        <taxon>Flavobacteriia</taxon>
        <taxon>Flavobacteriales</taxon>
        <taxon>Flavobacteriaceae</taxon>
        <taxon>Capnocytophaga</taxon>
    </lineage>
</organism>
<proteinExistence type="predicted"/>
<dbReference type="EMBL" id="BQKA01000007">
    <property type="protein sequence ID" value="GJM49445.1"/>
    <property type="molecule type" value="Genomic_DNA"/>
</dbReference>
<comment type="caution">
    <text evidence="2">The sequence shown here is derived from an EMBL/GenBank/DDBJ whole genome shotgun (WGS) entry which is preliminary data.</text>
</comment>